<dbReference type="Proteomes" id="UP000256964">
    <property type="component" value="Unassembled WGS sequence"/>
</dbReference>
<organism evidence="1 2">
    <name type="scientific">Lentinus brumalis</name>
    <dbReference type="NCBI Taxonomy" id="2498619"/>
    <lineage>
        <taxon>Eukaryota</taxon>
        <taxon>Fungi</taxon>
        <taxon>Dikarya</taxon>
        <taxon>Basidiomycota</taxon>
        <taxon>Agaricomycotina</taxon>
        <taxon>Agaricomycetes</taxon>
        <taxon>Polyporales</taxon>
        <taxon>Polyporaceae</taxon>
        <taxon>Lentinus</taxon>
    </lineage>
</organism>
<dbReference type="EMBL" id="KZ857425">
    <property type="protein sequence ID" value="RDX46608.1"/>
    <property type="molecule type" value="Genomic_DNA"/>
</dbReference>
<proteinExistence type="predicted"/>
<gene>
    <name evidence="1" type="ORF">OH76DRAFT_821279</name>
</gene>
<name>A0A371D228_9APHY</name>
<reference evidence="1 2" key="1">
    <citation type="journal article" date="2018" name="Biotechnol. Biofuels">
        <title>Integrative visual omics of the white-rot fungus Polyporus brumalis exposes the biotechnological potential of its oxidative enzymes for delignifying raw plant biomass.</title>
        <authorList>
            <person name="Miyauchi S."/>
            <person name="Rancon A."/>
            <person name="Drula E."/>
            <person name="Hage H."/>
            <person name="Chaduli D."/>
            <person name="Favel A."/>
            <person name="Grisel S."/>
            <person name="Henrissat B."/>
            <person name="Herpoel-Gimbert I."/>
            <person name="Ruiz-Duenas F.J."/>
            <person name="Chevret D."/>
            <person name="Hainaut M."/>
            <person name="Lin J."/>
            <person name="Wang M."/>
            <person name="Pangilinan J."/>
            <person name="Lipzen A."/>
            <person name="Lesage-Meessen L."/>
            <person name="Navarro D."/>
            <person name="Riley R."/>
            <person name="Grigoriev I.V."/>
            <person name="Zhou S."/>
            <person name="Raouche S."/>
            <person name="Rosso M.N."/>
        </authorList>
    </citation>
    <scope>NUCLEOTIDE SEQUENCE [LARGE SCALE GENOMIC DNA]</scope>
    <source>
        <strain evidence="1 2">BRFM 1820</strain>
    </source>
</reference>
<keyword evidence="2" id="KW-1185">Reference proteome</keyword>
<evidence type="ECO:0000313" key="2">
    <source>
        <dbReference type="Proteomes" id="UP000256964"/>
    </source>
</evidence>
<accession>A0A371D228</accession>
<evidence type="ECO:0000313" key="1">
    <source>
        <dbReference type="EMBL" id="RDX46608.1"/>
    </source>
</evidence>
<dbReference type="AlphaFoldDB" id="A0A371D228"/>
<protein>
    <submittedName>
        <fullName evidence="1">Uncharacterized protein</fullName>
    </submittedName>
</protein>
<sequence>MSVWTVQCASYVILRRAWFAMLPDAQRNRHSSCGLRGLITAGFSGVAHEKCIYDLWDMLPRKMHVEAHWCILCSLSSAVRLRLKVTDAFYMAANWCRLVDPLLTGHTYIAFGIVTPWYYVQLVPGLTLPSRVDLSLECRNCPLRVTPFHTQEHSVARRNVRAQSTPTPGADRDALFDASSIPSATLQHGHCYLLKFV</sequence>